<dbReference type="SUPFAM" id="SSF52047">
    <property type="entry name" value="RNI-like"/>
    <property type="match status" value="1"/>
</dbReference>
<feature type="compositionally biased region" description="Basic residues" evidence="1">
    <location>
        <begin position="185"/>
        <end position="213"/>
    </location>
</feature>
<dbReference type="Gene3D" id="3.80.10.10">
    <property type="entry name" value="Ribonuclease Inhibitor"/>
    <property type="match status" value="1"/>
</dbReference>
<dbReference type="Ensembl" id="ENSLLTT00000017678.1">
    <property type="protein sequence ID" value="ENSLLTP00000017036.1"/>
    <property type="gene ID" value="ENSLLTG00000012975.1"/>
</dbReference>
<sequence>QRREHRGGCWLVTRGRSRSGRTDPAARTPRAARPASSRDRRRPPSSPAPAPGGETPGLPAGFREERAAAVEQQPGAPPATSRDGAGGDAAPLGRLGPRPRSGSRPPPSAQKPRTGRVPEFGQASGRAALQGRPPGPHSPTRRQRFFLLLLQRDPPPQQSPRAAAAPPPTTRTGAAASAPQAPRAARPRTPRGRRGGREQRHFRRAPSGGRKRASAAGVPEGGGGGGGGSGSVSPFARTLRLQRCRRGRPRGRCGRSAWRTWPPTCSCSGPRTTPSAPWTSIASDTCWGPSTTWNLSLLYLQRCSRIPSDALVDLIESLPSLKKLDLSDTQCNTQVLSAVGSTCRHLCELNISDCKRLSPDSLFHLAYDVTAGSFSCQGLQNSPCLKSLELFYLPFCLDEVFEKVLEPRGAALVRLRYLSLLQCQISISTIHLLLAADNQLNSLHLDKCPDIYRGDYDELLRKVSREGLDLHIQWQ</sequence>
<feature type="compositionally biased region" description="Low complexity" evidence="1">
    <location>
        <begin position="89"/>
        <end position="103"/>
    </location>
</feature>
<evidence type="ECO:0000313" key="2">
    <source>
        <dbReference type="Ensembl" id="ENSLLTP00000017036.1"/>
    </source>
</evidence>
<accession>A0A8C5SDM1</accession>
<feature type="compositionally biased region" description="Gly residues" evidence="1">
    <location>
        <begin position="219"/>
        <end position="230"/>
    </location>
</feature>
<feature type="region of interest" description="Disordered" evidence="1">
    <location>
        <begin position="1"/>
        <end position="140"/>
    </location>
</feature>
<evidence type="ECO:0000313" key="3">
    <source>
        <dbReference type="Proteomes" id="UP000694406"/>
    </source>
</evidence>
<dbReference type="GO" id="GO:0019005">
    <property type="term" value="C:SCF ubiquitin ligase complex"/>
    <property type="evidence" value="ECO:0007669"/>
    <property type="project" value="TreeGrafter"/>
</dbReference>
<evidence type="ECO:0000256" key="1">
    <source>
        <dbReference type="SAM" id="MobiDB-lite"/>
    </source>
</evidence>
<feature type="region of interest" description="Disordered" evidence="1">
    <location>
        <begin position="153"/>
        <end position="234"/>
    </location>
</feature>
<dbReference type="AlphaFoldDB" id="A0A8C5SDM1"/>
<proteinExistence type="predicted"/>
<dbReference type="PANTHER" id="PTHR13318:SF190">
    <property type="entry name" value="PARTNER OF PAIRED, ISOFORM B"/>
    <property type="match status" value="1"/>
</dbReference>
<dbReference type="InterPro" id="IPR032675">
    <property type="entry name" value="LRR_dom_sf"/>
</dbReference>
<feature type="compositionally biased region" description="Low complexity" evidence="1">
    <location>
        <begin position="22"/>
        <end position="35"/>
    </location>
</feature>
<protein>
    <submittedName>
        <fullName evidence="2">Uncharacterized protein</fullName>
    </submittedName>
</protein>
<keyword evidence="3" id="KW-1185">Reference proteome</keyword>
<dbReference type="GO" id="GO:0031146">
    <property type="term" value="P:SCF-dependent proteasomal ubiquitin-dependent protein catabolic process"/>
    <property type="evidence" value="ECO:0007669"/>
    <property type="project" value="TreeGrafter"/>
</dbReference>
<reference evidence="2" key="1">
    <citation type="submission" date="2025-08" db="UniProtKB">
        <authorList>
            <consortium name="Ensembl"/>
        </authorList>
    </citation>
    <scope>IDENTIFICATION</scope>
</reference>
<dbReference type="Proteomes" id="UP000694406">
    <property type="component" value="Unplaced"/>
</dbReference>
<name>A0A8C5SDM1_LATLA</name>
<reference evidence="2" key="2">
    <citation type="submission" date="2025-09" db="UniProtKB">
        <authorList>
            <consortium name="Ensembl"/>
        </authorList>
    </citation>
    <scope>IDENTIFICATION</scope>
</reference>
<dbReference type="PANTHER" id="PTHR13318">
    <property type="entry name" value="PARTNER OF PAIRED, ISOFORM B-RELATED"/>
    <property type="match status" value="1"/>
</dbReference>
<dbReference type="GeneTree" id="ENSGT01030000235337"/>
<feature type="compositionally biased region" description="Low complexity" evidence="1">
    <location>
        <begin position="159"/>
        <end position="184"/>
    </location>
</feature>
<organism evidence="2 3">
    <name type="scientific">Laticauda laticaudata</name>
    <name type="common">Blue-ringed sea krait</name>
    <name type="synonym">Blue-lipped sea krait</name>
    <dbReference type="NCBI Taxonomy" id="8630"/>
    <lineage>
        <taxon>Eukaryota</taxon>
        <taxon>Metazoa</taxon>
        <taxon>Chordata</taxon>
        <taxon>Craniata</taxon>
        <taxon>Vertebrata</taxon>
        <taxon>Euteleostomi</taxon>
        <taxon>Lepidosauria</taxon>
        <taxon>Squamata</taxon>
        <taxon>Bifurcata</taxon>
        <taxon>Unidentata</taxon>
        <taxon>Episquamata</taxon>
        <taxon>Toxicofera</taxon>
        <taxon>Serpentes</taxon>
        <taxon>Colubroidea</taxon>
        <taxon>Elapidae</taxon>
        <taxon>Laticaudinae</taxon>
        <taxon>Laticauda</taxon>
    </lineage>
</organism>